<dbReference type="PROSITE" id="PS00211">
    <property type="entry name" value="ABC_TRANSPORTER_1"/>
    <property type="match status" value="1"/>
</dbReference>
<dbReference type="EMBL" id="JABANU010000041">
    <property type="protein sequence ID" value="MBI5976005.1"/>
    <property type="molecule type" value="Genomic_DNA"/>
</dbReference>
<dbReference type="SUPFAM" id="SSF52540">
    <property type="entry name" value="P-loop containing nucleoside triphosphate hydrolases"/>
    <property type="match status" value="1"/>
</dbReference>
<reference evidence="6 7" key="1">
    <citation type="submission" date="2020-04" db="EMBL/GenBank/DDBJ databases">
        <title>Staphylococcus species from domestic dog.</title>
        <authorList>
            <person name="Paterson G.K."/>
        </authorList>
    </citation>
    <scope>NUCLEOTIDE SEQUENCE [LARGE SCALE GENOMIC DNA]</scope>
    <source>
        <strain evidence="6 7">H16/1A</strain>
    </source>
</reference>
<dbReference type="InterPro" id="IPR003593">
    <property type="entry name" value="AAA+_ATPase"/>
</dbReference>
<dbReference type="SMART" id="SM00382">
    <property type="entry name" value="AAA"/>
    <property type="match status" value="1"/>
</dbReference>
<dbReference type="InterPro" id="IPR017871">
    <property type="entry name" value="ABC_transporter-like_CS"/>
</dbReference>
<evidence type="ECO:0000313" key="6">
    <source>
        <dbReference type="EMBL" id="MBI5976005.1"/>
    </source>
</evidence>
<dbReference type="Pfam" id="PF13732">
    <property type="entry name" value="DrrA1-3_C"/>
    <property type="match status" value="1"/>
</dbReference>
<dbReference type="RefSeq" id="WP_198618771.1">
    <property type="nucleotide sequence ID" value="NZ_JABANU010000041.1"/>
</dbReference>
<dbReference type="PANTHER" id="PTHR42711:SF5">
    <property type="entry name" value="ABC TRANSPORTER ATP-BINDING PROTEIN NATA"/>
    <property type="match status" value="1"/>
</dbReference>
<keyword evidence="4 6" id="KW-0067">ATP-binding</keyword>
<evidence type="ECO:0000256" key="2">
    <source>
        <dbReference type="ARBA" id="ARBA00022448"/>
    </source>
</evidence>
<dbReference type="CDD" id="cd03230">
    <property type="entry name" value="ABC_DR_subfamily_A"/>
    <property type="match status" value="1"/>
</dbReference>
<evidence type="ECO:0000256" key="1">
    <source>
        <dbReference type="ARBA" id="ARBA00005417"/>
    </source>
</evidence>
<accession>A0ABS0TB83</accession>
<comment type="similarity">
    <text evidence="1">Belongs to the ABC transporter superfamily.</text>
</comment>
<feature type="domain" description="ABC transporter" evidence="5">
    <location>
        <begin position="4"/>
        <end position="223"/>
    </location>
</feature>
<dbReference type="GO" id="GO:0005524">
    <property type="term" value="F:ATP binding"/>
    <property type="evidence" value="ECO:0007669"/>
    <property type="project" value="UniProtKB-KW"/>
</dbReference>
<dbReference type="InterPro" id="IPR025302">
    <property type="entry name" value="DrrA1/2-like_C"/>
</dbReference>
<evidence type="ECO:0000259" key="5">
    <source>
        <dbReference type="PROSITE" id="PS50893"/>
    </source>
</evidence>
<evidence type="ECO:0000256" key="3">
    <source>
        <dbReference type="ARBA" id="ARBA00022741"/>
    </source>
</evidence>
<evidence type="ECO:0000256" key="4">
    <source>
        <dbReference type="ARBA" id="ARBA00022840"/>
    </source>
</evidence>
<comment type="caution">
    <text evidence="6">The sequence shown here is derived from an EMBL/GenBank/DDBJ whole genome shotgun (WGS) entry which is preliminary data.</text>
</comment>
<keyword evidence="3" id="KW-0547">Nucleotide-binding</keyword>
<dbReference type="InterPro" id="IPR003439">
    <property type="entry name" value="ABC_transporter-like_ATP-bd"/>
</dbReference>
<dbReference type="InterPro" id="IPR050763">
    <property type="entry name" value="ABC_transporter_ATP-binding"/>
</dbReference>
<keyword evidence="7" id="KW-1185">Reference proteome</keyword>
<dbReference type="InterPro" id="IPR027417">
    <property type="entry name" value="P-loop_NTPase"/>
</dbReference>
<name>A0ABS0TB83_9STAP</name>
<gene>
    <name evidence="6" type="ORF">HHH54_10615</name>
</gene>
<dbReference type="Proteomes" id="UP000751852">
    <property type="component" value="Unassembled WGS sequence"/>
</dbReference>
<dbReference type="Pfam" id="PF00005">
    <property type="entry name" value="ABC_tran"/>
    <property type="match status" value="1"/>
</dbReference>
<organism evidence="6 7">
    <name type="scientific">Staphylococcus canis</name>
    <dbReference type="NCBI Taxonomy" id="2724942"/>
    <lineage>
        <taxon>Bacteria</taxon>
        <taxon>Bacillati</taxon>
        <taxon>Bacillota</taxon>
        <taxon>Bacilli</taxon>
        <taxon>Bacillales</taxon>
        <taxon>Staphylococcaceae</taxon>
        <taxon>Staphylococcus</taxon>
    </lineage>
</organism>
<dbReference type="Gene3D" id="3.40.50.300">
    <property type="entry name" value="P-loop containing nucleotide triphosphate hydrolases"/>
    <property type="match status" value="1"/>
</dbReference>
<keyword evidence="2" id="KW-0813">Transport</keyword>
<evidence type="ECO:0000313" key="7">
    <source>
        <dbReference type="Proteomes" id="UP000751852"/>
    </source>
</evidence>
<dbReference type="PANTHER" id="PTHR42711">
    <property type="entry name" value="ABC TRANSPORTER ATP-BINDING PROTEIN"/>
    <property type="match status" value="1"/>
</dbReference>
<protein>
    <submittedName>
        <fullName evidence="6">ABC transporter ATP-binding protein</fullName>
    </submittedName>
</protein>
<dbReference type="PROSITE" id="PS50893">
    <property type="entry name" value="ABC_TRANSPORTER_2"/>
    <property type="match status" value="1"/>
</dbReference>
<proteinExistence type="inferred from homology"/>
<sequence>MYAIETNQLSKKYNDKTVVNKVDLKVKRGIVFGFLGKNGAGKSTFINIVTGLSQATSGKFKLSSSREKIGVLPDYSSLYDDLTALDHLIYFSKLLKSKKNKEELIKILEKVGLNDAINLKTKKFSFGMKKKLALAQTLVNDPEIIFLDEPTSGVDANSILTIHELILELAKKGTTIFFTSHNLDEVEKISDEVAIMDKGTIKLQGSIQNLKEHHEKGVNVEFKFLNELENVNFEKLLPNYVSDFQATNNTLYMKLDTREQIVKINKQLIENNIQIYEINIQEPTLEEIFVNTGN</sequence>